<reference evidence="1 2" key="1">
    <citation type="submission" date="2019-04" db="EMBL/GenBank/DDBJ databases">
        <title>Salinimonas iocasae sp. nov., a halophilic bacterium isolated from the outer tube casing of tubeworms in Okinawa Trough.</title>
        <authorList>
            <person name="Zhang H."/>
            <person name="Wang H."/>
            <person name="Li C."/>
        </authorList>
    </citation>
    <scope>NUCLEOTIDE SEQUENCE [LARGE SCALE GENOMIC DNA]</scope>
    <source>
        <strain evidence="1 2">KX18D6</strain>
    </source>
</reference>
<dbReference type="RefSeq" id="WP_139756053.1">
    <property type="nucleotide sequence ID" value="NZ_CP039852.1"/>
</dbReference>
<dbReference type="SUPFAM" id="SSF103642">
    <property type="entry name" value="Sec-C motif"/>
    <property type="match status" value="1"/>
</dbReference>
<dbReference type="Proteomes" id="UP000304912">
    <property type="component" value="Chromosome"/>
</dbReference>
<dbReference type="Gene3D" id="3.10.450.50">
    <property type="match status" value="1"/>
</dbReference>
<keyword evidence="2" id="KW-1185">Reference proteome</keyword>
<name>A0A5B7YC35_9ALTE</name>
<dbReference type="AlphaFoldDB" id="A0A5B7YC35"/>
<dbReference type="KEGG" id="salk:FBQ74_07320"/>
<organism evidence="1 2">
    <name type="scientific">Salinimonas iocasae</name>
    <dbReference type="NCBI Taxonomy" id="2572577"/>
    <lineage>
        <taxon>Bacteria</taxon>
        <taxon>Pseudomonadati</taxon>
        <taxon>Pseudomonadota</taxon>
        <taxon>Gammaproteobacteria</taxon>
        <taxon>Alteromonadales</taxon>
        <taxon>Alteromonadaceae</taxon>
        <taxon>Alteromonas/Salinimonas group</taxon>
        <taxon>Salinimonas</taxon>
    </lineage>
</organism>
<dbReference type="OrthoDB" id="9816539at2"/>
<evidence type="ECO:0008006" key="3">
    <source>
        <dbReference type="Google" id="ProtNLM"/>
    </source>
</evidence>
<evidence type="ECO:0000313" key="2">
    <source>
        <dbReference type="Proteomes" id="UP000304912"/>
    </source>
</evidence>
<accession>A0A5B7YC35</accession>
<gene>
    <name evidence="1" type="ORF">FBQ74_07320</name>
</gene>
<dbReference type="Pfam" id="PF02810">
    <property type="entry name" value="SEC-C"/>
    <property type="match status" value="1"/>
</dbReference>
<sequence>MKTGRNEKCPCGSGKKFKHCCIDKSEEHFAQDESDNASLPKEQYIGFNRDRAPDMSPFDLDQEAICCLVSLLSTGAAKSLNEMHNTNKFETDHVIVTTGNCSDIKLAGPFSSLEAAFEFSMKNHGAVRFQTQPQFV</sequence>
<dbReference type="EMBL" id="CP039852">
    <property type="protein sequence ID" value="QCZ93307.1"/>
    <property type="molecule type" value="Genomic_DNA"/>
</dbReference>
<dbReference type="InterPro" id="IPR004027">
    <property type="entry name" value="SEC_C_motif"/>
</dbReference>
<protein>
    <recommendedName>
        <fullName evidence="3">SEC-C motif-containing protein</fullName>
    </recommendedName>
</protein>
<evidence type="ECO:0000313" key="1">
    <source>
        <dbReference type="EMBL" id="QCZ93307.1"/>
    </source>
</evidence>
<proteinExistence type="predicted"/>